<organism evidence="3 4">
    <name type="scientific">Isoptericola sediminis</name>
    <dbReference type="NCBI Taxonomy" id="2733572"/>
    <lineage>
        <taxon>Bacteria</taxon>
        <taxon>Bacillati</taxon>
        <taxon>Actinomycetota</taxon>
        <taxon>Actinomycetes</taxon>
        <taxon>Micrococcales</taxon>
        <taxon>Promicromonosporaceae</taxon>
        <taxon>Isoptericola</taxon>
    </lineage>
</organism>
<feature type="compositionally biased region" description="Acidic residues" evidence="1">
    <location>
        <begin position="225"/>
        <end position="237"/>
    </location>
</feature>
<protein>
    <submittedName>
        <fullName evidence="3">DUF4439 domain-containing protein</fullName>
    </submittedName>
</protein>
<dbReference type="SUPFAM" id="SSF47240">
    <property type="entry name" value="Ferritin-like"/>
    <property type="match status" value="1"/>
</dbReference>
<feature type="region of interest" description="Disordered" evidence="1">
    <location>
        <begin position="101"/>
        <end position="126"/>
    </location>
</feature>
<evidence type="ECO:0000313" key="3">
    <source>
        <dbReference type="EMBL" id="NNU26764.1"/>
    </source>
</evidence>
<evidence type="ECO:0000259" key="2">
    <source>
        <dbReference type="Pfam" id="PF14530"/>
    </source>
</evidence>
<dbReference type="InterPro" id="IPR012347">
    <property type="entry name" value="Ferritin-like"/>
</dbReference>
<keyword evidence="4" id="KW-1185">Reference proteome</keyword>
<dbReference type="InterPro" id="IPR029447">
    <property type="entry name" value="DUF4439"/>
</dbReference>
<gene>
    <name evidence="3" type="ORF">HLI28_04295</name>
</gene>
<dbReference type="Pfam" id="PF14530">
    <property type="entry name" value="DUF4439"/>
    <property type="match status" value="1"/>
</dbReference>
<proteinExistence type="predicted"/>
<evidence type="ECO:0000313" key="4">
    <source>
        <dbReference type="Proteomes" id="UP000557204"/>
    </source>
</evidence>
<dbReference type="EMBL" id="JABFAJ010000008">
    <property type="protein sequence ID" value="NNU26764.1"/>
    <property type="molecule type" value="Genomic_DNA"/>
</dbReference>
<evidence type="ECO:0000256" key="1">
    <source>
        <dbReference type="SAM" id="MobiDB-lite"/>
    </source>
</evidence>
<reference evidence="3 4" key="1">
    <citation type="submission" date="2020-05" db="EMBL/GenBank/DDBJ databases">
        <title>Genome sequence of Isoptericola sp. JC619 isolated from Chilika lagoon, India.</title>
        <authorList>
            <person name="Kumar D."/>
            <person name="Appam K."/>
            <person name="Gandham S."/>
            <person name="Uppada J."/>
            <person name="Sasikala C."/>
            <person name="Venkata Ramana C."/>
        </authorList>
    </citation>
    <scope>NUCLEOTIDE SEQUENCE [LARGE SCALE GENOMIC DNA]</scope>
    <source>
        <strain evidence="3 4">JC619</strain>
    </source>
</reference>
<feature type="domain" description="DUF4439" evidence="2">
    <location>
        <begin position="270"/>
        <end position="393"/>
    </location>
</feature>
<feature type="region of interest" description="Disordered" evidence="1">
    <location>
        <begin position="382"/>
        <end position="413"/>
    </location>
</feature>
<feature type="region of interest" description="Disordered" evidence="1">
    <location>
        <begin position="197"/>
        <end position="259"/>
    </location>
</feature>
<dbReference type="RefSeq" id="WP_171246284.1">
    <property type="nucleotide sequence ID" value="NZ_JABFAJ010000008.1"/>
</dbReference>
<comment type="caution">
    <text evidence="3">The sequence shown here is derived from an EMBL/GenBank/DDBJ whole genome shotgun (WGS) entry which is preliminary data.</text>
</comment>
<dbReference type="AlphaFoldDB" id="A0A849JVY8"/>
<dbReference type="Gene3D" id="1.20.1260.10">
    <property type="match status" value="1"/>
</dbReference>
<dbReference type="Proteomes" id="UP000557204">
    <property type="component" value="Unassembled WGS sequence"/>
</dbReference>
<dbReference type="InterPro" id="IPR009078">
    <property type="entry name" value="Ferritin-like_SF"/>
</dbReference>
<accession>A0A849JVY8</accession>
<sequence length="413" mass="42573">MEPQPPPAPTRRRMRVVVGSVLVALLLAGCGLRLETPPPAEPEPDTIEIVRRTAVTDALFVAEQADAVIDELGDRRRRLVAELERVAADSREQAEQLGGVYDSGLQEPADPPSGSPQSSPADTVGPDDVVAALADASGRNRTAAGTTTDGPLARLLASVGAAQAVSATRVGEYTDSAPPPVVPQLPGPAEVDAAVADDPAPAEDARDDAGADGAGEPTVTAPPDGPEDGEEADEAPAEGDPARTGVSSTSPDSGEPAVVPEGLTAADLRTLVASEHSAGYAVRLRAAIRPEDERSRYVERADVHTDRAAAWALVAGTDGTAQDPRQAAYAVPRGPGDRALVRSVERNLATTYATLVGTTAPDTRTVLVDLLVESALTLDAWGAEPVPFPGLPEQRPEEATDGDGPQEPTDQDG</sequence>
<name>A0A849JVY8_9MICO</name>